<dbReference type="EMBL" id="MW679511">
    <property type="protein sequence ID" value="UAM92044.1"/>
    <property type="molecule type" value="Genomic_DNA"/>
</dbReference>
<keyword evidence="1" id="KW-0150">Chloroplast</keyword>
<dbReference type="SUPFAM" id="SSF54285">
    <property type="entry name" value="MoaD/ThiS"/>
    <property type="match status" value="1"/>
</dbReference>
<dbReference type="AlphaFoldDB" id="A0A8K1H2I9"/>
<dbReference type="InterPro" id="IPR010035">
    <property type="entry name" value="Thi_S"/>
</dbReference>
<dbReference type="InterPro" id="IPR003749">
    <property type="entry name" value="ThiS/MoaD-like"/>
</dbReference>
<keyword evidence="1" id="KW-0934">Plastid</keyword>
<sequence>MKETKTFFLNGEEYFSEKPINLADIINYFNYNSSLLVLEYNSFICPKKDWNTIFIKDNDTIEIVTIVGGG</sequence>
<dbReference type="InterPro" id="IPR012675">
    <property type="entry name" value="Beta-grasp_dom_sf"/>
</dbReference>
<dbReference type="CDD" id="cd00565">
    <property type="entry name" value="Ubl_ThiS"/>
    <property type="match status" value="1"/>
</dbReference>
<organism evidence="1">
    <name type="scientific">Skeletonema grevillei</name>
    <dbReference type="NCBI Taxonomy" id="371681"/>
    <lineage>
        <taxon>Eukaryota</taxon>
        <taxon>Sar</taxon>
        <taxon>Stramenopiles</taxon>
        <taxon>Ochrophyta</taxon>
        <taxon>Bacillariophyta</taxon>
        <taxon>Coscinodiscophyceae</taxon>
        <taxon>Thalassiosirophycidae</taxon>
        <taxon>Thalassiosirales</taxon>
        <taxon>Skeletonemataceae</taxon>
        <taxon>Skeletonema</taxon>
    </lineage>
</organism>
<proteinExistence type="predicted"/>
<name>A0A8K1H2I9_9STRA</name>
<dbReference type="GeneID" id="68638685"/>
<dbReference type="PANTHER" id="PTHR34472:SF1">
    <property type="entry name" value="SULFUR CARRIER PROTEIN THIS"/>
    <property type="match status" value="1"/>
</dbReference>
<dbReference type="Gene3D" id="3.10.20.30">
    <property type="match status" value="1"/>
</dbReference>
<accession>A0A8K1H2I9</accession>
<dbReference type="NCBIfam" id="TIGR01683">
    <property type="entry name" value="thiS"/>
    <property type="match status" value="1"/>
</dbReference>
<dbReference type="Pfam" id="PF02597">
    <property type="entry name" value="ThiS"/>
    <property type="match status" value="1"/>
</dbReference>
<dbReference type="InterPro" id="IPR016155">
    <property type="entry name" value="Mopterin_synth/thiamin_S_b"/>
</dbReference>
<reference evidence="1" key="1">
    <citation type="journal article" date="2021" name="Front. Plant Sci.">
        <title>Chloroplast Genomes for Five Skeletonema Species: Comparative and Phylogenetic Analysis.</title>
        <authorList>
            <person name="Liu S."/>
            <person name="Xu Q."/>
            <person name="Liu K."/>
            <person name="Zhao Y."/>
            <person name="Chen N."/>
        </authorList>
    </citation>
    <scope>NUCLEOTIDE SEQUENCE</scope>
    <source>
        <strain evidence="1">CNS00438</strain>
    </source>
</reference>
<dbReference type="PANTHER" id="PTHR34472">
    <property type="entry name" value="SULFUR CARRIER PROTEIN THIS"/>
    <property type="match status" value="1"/>
</dbReference>
<gene>
    <name evidence="1" type="primary">thiS</name>
</gene>
<dbReference type="RefSeq" id="YP_010201406.1">
    <property type="nucleotide sequence ID" value="NC_058705.1"/>
</dbReference>
<evidence type="ECO:0000313" key="1">
    <source>
        <dbReference type="EMBL" id="UAM92044.1"/>
    </source>
</evidence>
<geneLocation type="chloroplast" evidence="1"/>
<protein>
    <submittedName>
        <fullName evidence="1">Thiamine biosynthesis protein</fullName>
    </submittedName>
</protein>